<reference evidence="5" key="1">
    <citation type="submission" date="2024-06" db="EMBL/GenBank/DDBJ databases">
        <authorList>
            <person name="Fan A."/>
            <person name="Zhang F.Y."/>
            <person name="Zhang L."/>
        </authorList>
    </citation>
    <scope>NUCLEOTIDE SEQUENCE</scope>
    <source>
        <strain evidence="5">Y61</strain>
    </source>
</reference>
<dbReference type="SUPFAM" id="SSF158682">
    <property type="entry name" value="TerB-like"/>
    <property type="match status" value="1"/>
</dbReference>
<evidence type="ECO:0000256" key="1">
    <source>
        <dbReference type="ARBA" id="ARBA00022705"/>
    </source>
</evidence>
<dbReference type="PRINTS" id="PR00625">
    <property type="entry name" value="JDOMAIN"/>
</dbReference>
<gene>
    <name evidence="5" type="ORF">ABNN70_04310</name>
</gene>
<dbReference type="SUPFAM" id="SSF46565">
    <property type="entry name" value="Chaperone J-domain"/>
    <property type="match status" value="1"/>
</dbReference>
<organism evidence="5">
    <name type="scientific">Sporolactobacillus sp. Y61</name>
    <dbReference type="NCBI Taxonomy" id="3160863"/>
    <lineage>
        <taxon>Bacteria</taxon>
        <taxon>Bacillati</taxon>
        <taxon>Bacillota</taxon>
        <taxon>Bacilli</taxon>
        <taxon>Bacillales</taxon>
        <taxon>Sporolactobacillaceae</taxon>
        <taxon>Sporolactobacillus</taxon>
    </lineage>
</organism>
<keyword evidence="3" id="KW-0472">Membrane</keyword>
<dbReference type="InterPro" id="IPR001623">
    <property type="entry name" value="DnaJ_domain"/>
</dbReference>
<keyword evidence="3" id="KW-0812">Transmembrane</keyword>
<dbReference type="SMART" id="SM00271">
    <property type="entry name" value="DnaJ"/>
    <property type="match status" value="1"/>
</dbReference>
<feature type="domain" description="J" evidence="4">
    <location>
        <begin position="253"/>
        <end position="317"/>
    </location>
</feature>
<dbReference type="Gene3D" id="1.10.287.110">
    <property type="entry name" value="DnaJ domain"/>
    <property type="match status" value="1"/>
</dbReference>
<dbReference type="Pfam" id="PF05099">
    <property type="entry name" value="TerB"/>
    <property type="match status" value="1"/>
</dbReference>
<dbReference type="Gene3D" id="1.10.3680.10">
    <property type="entry name" value="TerB-like"/>
    <property type="match status" value="1"/>
</dbReference>
<dbReference type="InterPro" id="IPR029024">
    <property type="entry name" value="TerB-like"/>
</dbReference>
<evidence type="ECO:0000256" key="3">
    <source>
        <dbReference type="SAM" id="Phobius"/>
    </source>
</evidence>
<dbReference type="CDD" id="cd06257">
    <property type="entry name" value="DnaJ"/>
    <property type="match status" value="1"/>
</dbReference>
<dbReference type="RefSeq" id="WP_240697237.1">
    <property type="nucleotide sequence ID" value="NZ_CP159510.1"/>
</dbReference>
<keyword evidence="1" id="KW-0235">DNA replication</keyword>
<evidence type="ECO:0000256" key="2">
    <source>
        <dbReference type="ARBA" id="ARBA00023016"/>
    </source>
</evidence>
<accession>A0AAU8IH71</accession>
<name>A0AAU8IH71_9BACL</name>
<dbReference type="PROSITE" id="PS50076">
    <property type="entry name" value="DNAJ_2"/>
    <property type="match status" value="1"/>
</dbReference>
<dbReference type="EMBL" id="CP159510">
    <property type="protein sequence ID" value="XCJ17712.1"/>
    <property type="molecule type" value="Genomic_DNA"/>
</dbReference>
<dbReference type="Pfam" id="PF00226">
    <property type="entry name" value="DnaJ"/>
    <property type="match status" value="1"/>
</dbReference>
<keyword evidence="2" id="KW-0346">Stress response</keyword>
<feature type="transmembrane region" description="Helical" evidence="3">
    <location>
        <begin position="24"/>
        <end position="48"/>
    </location>
</feature>
<dbReference type="AlphaFoldDB" id="A0AAU8IH71"/>
<proteinExistence type="predicted"/>
<keyword evidence="3" id="KW-1133">Transmembrane helix</keyword>
<dbReference type="InterPro" id="IPR007791">
    <property type="entry name" value="DjlA_N"/>
</dbReference>
<dbReference type="InterPro" id="IPR036869">
    <property type="entry name" value="J_dom_sf"/>
</dbReference>
<evidence type="ECO:0000313" key="5">
    <source>
        <dbReference type="EMBL" id="XCJ17712.1"/>
    </source>
</evidence>
<dbReference type="GO" id="GO:0006260">
    <property type="term" value="P:DNA replication"/>
    <property type="evidence" value="ECO:0007669"/>
    <property type="project" value="UniProtKB-KW"/>
</dbReference>
<evidence type="ECO:0000259" key="4">
    <source>
        <dbReference type="PROSITE" id="PS50076"/>
    </source>
</evidence>
<protein>
    <submittedName>
        <fullName evidence="5">TerB family tellurite resistance protein</fullName>
    </submittedName>
</protein>
<sequence>MEFITRLISAVIAAVIASAKGRNIIIWFILGFLFEWIAPVIVLIIPAAKKRRVFPGRGNRSDMRWRRGVSGTCPYCGSDVIIDDIPGKWTCPDCGRSFIYGEDGRFYRIREDGISRQIGLITTLFARAAKSDGVVTEDEIAQVDRIVRGAFRPNHQELRRIMKIFNESRYSSGRVEDVAEQLYRSVAGRRDILTDTLTALVAVAAADGRFTSEEETMIRSVAGVFGLDGVYEQIKAEFFDRAGLRESGPDLASCYRLLGCSADDSNEVIRKSYRHLIKKNHPDLLISRGASEETVRKANKKIEAVKEAYEQIMAARA</sequence>